<keyword evidence="1" id="KW-1133">Transmembrane helix</keyword>
<evidence type="ECO:0000313" key="4">
    <source>
        <dbReference type="Proteomes" id="UP000182491"/>
    </source>
</evidence>
<protein>
    <recommendedName>
        <fullName evidence="5">DUF3999 domain-containing protein</fullName>
    </recommendedName>
</protein>
<keyword evidence="2" id="KW-0732">Signal</keyword>
<name>A0A1I7K8Y6_9BACT</name>
<dbReference type="Proteomes" id="UP000182491">
    <property type="component" value="Unassembled WGS sequence"/>
</dbReference>
<proteinExistence type="predicted"/>
<keyword evidence="1" id="KW-0812">Transmembrane</keyword>
<sequence length="415" mass="47212">MLCRLLLFFLCLCAAPVAAQQAYEWQATVPSPAQGGYHRILLPPEVTGRLQPHLGDIRLYNAQQQEVPYLLQKEQPLTYRQLYRPYTILHYKRQSGCCSELLIENPEQRQISNLSLLIKNAAVRKQVSLSGSDDRENWFVLKAQDVLHPINSTEKTTTLKLLEFPLNDYRYLRLQLDDSSSAPLNILQAGSYYGTQTANGAYTLIPVQQTTRTDSAATEQTYIHLKFAHPVYPELLELDITAPELYFRNGHIILGKATTPSRKRRRKRDREELVQVPFSISSKEAARITLPRRQMQELTLVVENADNPPLEIAAIRVLQLNRYLVANLEAGTPYILRFGNAETTAPTYDLTFFRDSIPNELPVLPVKQVDAVQERQKPQGSSSKVWLWVAIGIVVLGLGYMTVRLLNEMNSKKQP</sequence>
<dbReference type="InterPro" id="IPR025060">
    <property type="entry name" value="DUF3999"/>
</dbReference>
<keyword evidence="1" id="KW-0472">Membrane</keyword>
<feature type="transmembrane region" description="Helical" evidence="1">
    <location>
        <begin position="385"/>
        <end position="406"/>
    </location>
</feature>
<dbReference type="STRING" id="388950.GCA_001611675_01109"/>
<keyword evidence="4" id="KW-1185">Reference proteome</keyword>
<gene>
    <name evidence="3" type="ORF">SAMN04487941_3527</name>
</gene>
<dbReference type="RefSeq" id="WP_074937260.1">
    <property type="nucleotide sequence ID" value="NZ_BMXC01000004.1"/>
</dbReference>
<dbReference type="AlphaFoldDB" id="A0A1I7K8Y6"/>
<dbReference type="Pfam" id="PF13163">
    <property type="entry name" value="DUF3999"/>
    <property type="match status" value="1"/>
</dbReference>
<evidence type="ECO:0000256" key="2">
    <source>
        <dbReference type="SAM" id="SignalP"/>
    </source>
</evidence>
<organism evidence="3 4">
    <name type="scientific">Pontibacter akesuensis</name>
    <dbReference type="NCBI Taxonomy" id="388950"/>
    <lineage>
        <taxon>Bacteria</taxon>
        <taxon>Pseudomonadati</taxon>
        <taxon>Bacteroidota</taxon>
        <taxon>Cytophagia</taxon>
        <taxon>Cytophagales</taxon>
        <taxon>Hymenobacteraceae</taxon>
        <taxon>Pontibacter</taxon>
    </lineage>
</organism>
<evidence type="ECO:0000313" key="3">
    <source>
        <dbReference type="EMBL" id="SFU93850.1"/>
    </source>
</evidence>
<feature type="chain" id="PRO_5010289734" description="DUF3999 domain-containing protein" evidence="2">
    <location>
        <begin position="20"/>
        <end position="415"/>
    </location>
</feature>
<dbReference type="EMBL" id="FPCA01000004">
    <property type="protein sequence ID" value="SFU93850.1"/>
    <property type="molecule type" value="Genomic_DNA"/>
</dbReference>
<evidence type="ECO:0008006" key="5">
    <source>
        <dbReference type="Google" id="ProtNLM"/>
    </source>
</evidence>
<feature type="signal peptide" evidence="2">
    <location>
        <begin position="1"/>
        <end position="19"/>
    </location>
</feature>
<dbReference type="OrthoDB" id="994644at2"/>
<accession>A0A1I7K8Y6</accession>
<evidence type="ECO:0000256" key="1">
    <source>
        <dbReference type="SAM" id="Phobius"/>
    </source>
</evidence>
<reference evidence="4" key="1">
    <citation type="submission" date="2016-10" db="EMBL/GenBank/DDBJ databases">
        <authorList>
            <person name="Varghese N."/>
        </authorList>
    </citation>
    <scope>NUCLEOTIDE SEQUENCE [LARGE SCALE GENOMIC DNA]</scope>
    <source>
        <strain evidence="4">DSM 18820</strain>
    </source>
</reference>